<dbReference type="EMBL" id="BAAAZA010000010">
    <property type="protein sequence ID" value="GAA3871964.1"/>
    <property type="molecule type" value="Genomic_DNA"/>
</dbReference>
<evidence type="ECO:0000259" key="1">
    <source>
        <dbReference type="Pfam" id="PF12680"/>
    </source>
</evidence>
<dbReference type="InterPro" id="IPR037401">
    <property type="entry name" value="SnoaL-like"/>
</dbReference>
<dbReference type="Gene3D" id="3.10.450.50">
    <property type="match status" value="1"/>
</dbReference>
<reference evidence="3" key="1">
    <citation type="journal article" date="2019" name="Int. J. Syst. Evol. Microbiol.">
        <title>The Global Catalogue of Microorganisms (GCM) 10K type strain sequencing project: providing services to taxonomists for standard genome sequencing and annotation.</title>
        <authorList>
            <consortium name="The Broad Institute Genomics Platform"/>
            <consortium name="The Broad Institute Genome Sequencing Center for Infectious Disease"/>
            <person name="Wu L."/>
            <person name="Ma J."/>
        </authorList>
    </citation>
    <scope>NUCLEOTIDE SEQUENCE [LARGE SCALE GENOMIC DNA]</scope>
    <source>
        <strain evidence="3">JCM 16578</strain>
    </source>
</reference>
<dbReference type="SUPFAM" id="SSF54427">
    <property type="entry name" value="NTF2-like"/>
    <property type="match status" value="1"/>
</dbReference>
<comment type="caution">
    <text evidence="2">The sequence shown here is derived from an EMBL/GenBank/DDBJ whole genome shotgun (WGS) entry which is preliminary data.</text>
</comment>
<dbReference type="Pfam" id="PF12680">
    <property type="entry name" value="SnoaL_2"/>
    <property type="match status" value="1"/>
</dbReference>
<gene>
    <name evidence="2" type="ORF">GCM10022207_41790</name>
</gene>
<dbReference type="Proteomes" id="UP001501563">
    <property type="component" value="Unassembled WGS sequence"/>
</dbReference>
<keyword evidence="3" id="KW-1185">Reference proteome</keyword>
<accession>A0ABP7KBA3</accession>
<sequence length="119" mass="12982">MTDDQLRAIAPDSLPAVVLRYLEAHRVRDTATAIATFTDDATVIDDGATHRGRAAVEQWLDRAASEFTYTTELVGAQQAGDAHYVATQHLEGDFPGGTVDLHYRFTLGSGLIERLVIEP</sequence>
<name>A0ABP7KBA3_9ACTN</name>
<dbReference type="InterPro" id="IPR032710">
    <property type="entry name" value="NTF2-like_dom_sf"/>
</dbReference>
<evidence type="ECO:0000313" key="3">
    <source>
        <dbReference type="Proteomes" id="UP001501563"/>
    </source>
</evidence>
<dbReference type="RefSeq" id="WP_331268346.1">
    <property type="nucleotide sequence ID" value="NZ_BAAAZA010000010.1"/>
</dbReference>
<organism evidence="2 3">
    <name type="scientific">Streptomyces lannensis</name>
    <dbReference type="NCBI Taxonomy" id="766498"/>
    <lineage>
        <taxon>Bacteria</taxon>
        <taxon>Bacillati</taxon>
        <taxon>Actinomycetota</taxon>
        <taxon>Actinomycetes</taxon>
        <taxon>Kitasatosporales</taxon>
        <taxon>Streptomycetaceae</taxon>
        <taxon>Streptomyces</taxon>
    </lineage>
</organism>
<feature type="domain" description="SnoaL-like" evidence="1">
    <location>
        <begin position="18"/>
        <end position="101"/>
    </location>
</feature>
<proteinExistence type="predicted"/>
<evidence type="ECO:0000313" key="2">
    <source>
        <dbReference type="EMBL" id="GAA3871964.1"/>
    </source>
</evidence>
<protein>
    <recommendedName>
        <fullName evidence="1">SnoaL-like domain-containing protein</fullName>
    </recommendedName>
</protein>